<dbReference type="Pfam" id="PF19818">
    <property type="entry name" value="DUF6301"/>
    <property type="match status" value="1"/>
</dbReference>
<sequence>MTQRPARFEAYPAERFIEIVKAWVDHHWPISAEEGRRLFEDLGYAVDSEEPEMFLSEFASNGEADSYFTARNGTVGSVDISVTKYYNADDATVDAKAVAERYAQYCEAVDRAFRGTIVRRREKPRATEWIMRHGVLLWIGNPGSIITLYIDSPRMTRLLLEEEAMGLTDYDDILEDD</sequence>
<dbReference type="Proteomes" id="UP000095214">
    <property type="component" value="Chromosome"/>
</dbReference>
<evidence type="ECO:0000313" key="2">
    <source>
        <dbReference type="Proteomes" id="UP000095214"/>
    </source>
</evidence>
<proteinExistence type="predicted"/>
<dbReference type="KEGG" id="phon:BH719_03110"/>
<reference evidence="1 2" key="1">
    <citation type="submission" date="2016-09" db="EMBL/GenBank/DDBJ databases">
        <title>Complete genome sequence of Actinomyces hongkongensis HKU8.</title>
        <authorList>
            <person name="Gao Y.-X."/>
            <person name="Zhou Y.-Y."/>
            <person name="Xie Y."/>
            <person name="Wang M."/>
            <person name="Wang S.-J."/>
            <person name="Shen S.-G."/>
        </authorList>
    </citation>
    <scope>NUCLEOTIDE SEQUENCE [LARGE SCALE GENOMIC DNA]</scope>
    <source>
        <strain evidence="1 2">HKU8</strain>
    </source>
</reference>
<name>A0A1D8B1I3_9ACTO</name>
<gene>
    <name evidence="1" type="ORF">BH719_03110</name>
</gene>
<organism evidence="1 2">
    <name type="scientific">Pauljensenia hongkongensis</name>
    <dbReference type="NCBI Taxonomy" id="178339"/>
    <lineage>
        <taxon>Bacteria</taxon>
        <taxon>Bacillati</taxon>
        <taxon>Actinomycetota</taxon>
        <taxon>Actinomycetes</taxon>
        <taxon>Actinomycetales</taxon>
        <taxon>Actinomycetaceae</taxon>
        <taxon>Pauljensenia</taxon>
    </lineage>
</organism>
<dbReference type="EMBL" id="CP017298">
    <property type="protein sequence ID" value="AOS46972.1"/>
    <property type="molecule type" value="Genomic_DNA"/>
</dbReference>
<dbReference type="STRING" id="178339.BH719_03110"/>
<dbReference type="RefSeq" id="WP_009743287.1">
    <property type="nucleotide sequence ID" value="NZ_CP017298.1"/>
</dbReference>
<dbReference type="InterPro" id="IPR046268">
    <property type="entry name" value="DUF6301"/>
</dbReference>
<keyword evidence="2" id="KW-1185">Reference proteome</keyword>
<evidence type="ECO:0000313" key="1">
    <source>
        <dbReference type="EMBL" id="AOS46972.1"/>
    </source>
</evidence>
<dbReference type="AlphaFoldDB" id="A0A1D8B1I3"/>
<protein>
    <submittedName>
        <fullName evidence="1">Uncharacterized protein</fullName>
    </submittedName>
</protein>
<accession>A0A1D8B1I3</accession>